<dbReference type="PANTHER" id="PTHR34216">
    <property type="match status" value="1"/>
</dbReference>
<dbReference type="GO" id="GO:0005576">
    <property type="term" value="C:extracellular region"/>
    <property type="evidence" value="ECO:0007669"/>
    <property type="project" value="UniProtKB-SubCell"/>
</dbReference>
<comment type="caution">
    <text evidence="4">The sequence shown here is derived from an EMBL/GenBank/DDBJ whole genome shotgun (WGS) entry which is preliminary data.</text>
</comment>
<dbReference type="PROSITE" id="PS51677">
    <property type="entry name" value="NODB"/>
    <property type="match status" value="1"/>
</dbReference>
<evidence type="ECO:0000313" key="5">
    <source>
        <dbReference type="Proteomes" id="UP000239007"/>
    </source>
</evidence>
<evidence type="ECO:0000256" key="1">
    <source>
        <dbReference type="ARBA" id="ARBA00004613"/>
    </source>
</evidence>
<dbReference type="InterPro" id="IPR002509">
    <property type="entry name" value="NODB_dom"/>
</dbReference>
<evidence type="ECO:0000313" key="4">
    <source>
        <dbReference type="EMBL" id="PQJ55150.1"/>
    </source>
</evidence>
<comment type="subcellular location">
    <subcellularLocation>
        <location evidence="1">Secreted</location>
    </subcellularLocation>
</comment>
<accession>A0A2S7V0U0</accession>
<proteinExistence type="predicted"/>
<dbReference type="EMBL" id="MSCH01000003">
    <property type="protein sequence ID" value="PQJ55150.1"/>
    <property type="molecule type" value="Genomic_DNA"/>
</dbReference>
<dbReference type="InterPro" id="IPR011330">
    <property type="entry name" value="Glyco_hydro/deAcase_b/a-brl"/>
</dbReference>
<dbReference type="InterPro" id="IPR051398">
    <property type="entry name" value="Polysacch_Deacetylase"/>
</dbReference>
<dbReference type="GO" id="GO:0005975">
    <property type="term" value="P:carbohydrate metabolic process"/>
    <property type="evidence" value="ECO:0007669"/>
    <property type="project" value="InterPro"/>
</dbReference>
<keyword evidence="5" id="KW-1185">Reference proteome</keyword>
<protein>
    <recommendedName>
        <fullName evidence="3">NodB homology domain-containing protein</fullName>
    </recommendedName>
</protein>
<dbReference type="Pfam" id="PF01522">
    <property type="entry name" value="Polysacc_deac_1"/>
    <property type="match status" value="1"/>
</dbReference>
<organism evidence="4 5">
    <name type="scientific">Psychrosphaera saromensis</name>
    <dbReference type="NCBI Taxonomy" id="716813"/>
    <lineage>
        <taxon>Bacteria</taxon>
        <taxon>Pseudomonadati</taxon>
        <taxon>Pseudomonadota</taxon>
        <taxon>Gammaproteobacteria</taxon>
        <taxon>Alteromonadales</taxon>
        <taxon>Pseudoalteromonadaceae</taxon>
        <taxon>Psychrosphaera</taxon>
    </lineage>
</organism>
<dbReference type="SUPFAM" id="SSF88713">
    <property type="entry name" value="Glycoside hydrolase/deacetylase"/>
    <property type="match status" value="1"/>
</dbReference>
<name>A0A2S7V0U0_9GAMM</name>
<dbReference type="AlphaFoldDB" id="A0A2S7V0U0"/>
<dbReference type="CDD" id="cd10973">
    <property type="entry name" value="CE4_DAC_u4_5s"/>
    <property type="match status" value="1"/>
</dbReference>
<dbReference type="Gene3D" id="3.20.20.370">
    <property type="entry name" value="Glycoside hydrolase/deacetylase"/>
    <property type="match status" value="1"/>
</dbReference>
<evidence type="ECO:0000259" key="3">
    <source>
        <dbReference type="PROSITE" id="PS51677"/>
    </source>
</evidence>
<sequence>MQKVLFVLVLTASLFFKVNAATILIYHHVSDKTPKSTSVSTEQFKEHLELINSLKLIVVPLTTITDAIKANTPVDNNWVAITFDDGYHSVYDNALPLLIQYKFPFTVFVNPKMVGPSKLYLDWDQLAELAKHQGIIANHTMAHENLVQDGLTDEQMIDNILLADKIITEKLNQSHKLLAYPYGEYDHKIKQDLKKLGYVGFAQHSGAVNETSDILALSRFPANGIYANPKTLKAKLNSLPFNIKSITPSDTKPESLNPLLQVSLLNKDFYQSQLACFISGSGKPQKPEWTSKLDFNIASNNEIPKGRVKYNCTAPSISHSGRFYWMSKLWINL</sequence>
<dbReference type="PANTHER" id="PTHR34216:SF3">
    <property type="entry name" value="POLY-BETA-1,6-N-ACETYL-D-GLUCOSAMINE N-DEACETYLASE"/>
    <property type="match status" value="1"/>
</dbReference>
<dbReference type="GO" id="GO:0016810">
    <property type="term" value="F:hydrolase activity, acting on carbon-nitrogen (but not peptide) bonds"/>
    <property type="evidence" value="ECO:0007669"/>
    <property type="project" value="InterPro"/>
</dbReference>
<gene>
    <name evidence="4" type="ORF">BTO11_03935</name>
</gene>
<feature type="domain" description="NodB homology" evidence="3">
    <location>
        <begin position="77"/>
        <end position="333"/>
    </location>
</feature>
<dbReference type="Proteomes" id="UP000239007">
    <property type="component" value="Unassembled WGS sequence"/>
</dbReference>
<keyword evidence="2" id="KW-0732">Signal</keyword>
<reference evidence="4 5" key="1">
    <citation type="submission" date="2016-12" db="EMBL/GenBank/DDBJ databases">
        <title>Diversity of luminous bacteria.</title>
        <authorList>
            <person name="Yoshizawa S."/>
            <person name="Kogure K."/>
        </authorList>
    </citation>
    <scope>NUCLEOTIDE SEQUENCE [LARGE SCALE GENOMIC DNA]</scope>
    <source>
        <strain evidence="4 5">SA4-48</strain>
    </source>
</reference>
<evidence type="ECO:0000256" key="2">
    <source>
        <dbReference type="ARBA" id="ARBA00022729"/>
    </source>
</evidence>